<accession>A0A915HK51</accession>
<keyword evidence="1" id="KW-1185">Reference proteome</keyword>
<dbReference type="Proteomes" id="UP000887565">
    <property type="component" value="Unplaced"/>
</dbReference>
<proteinExistence type="predicted"/>
<organism evidence="1 2">
    <name type="scientific">Romanomermis culicivorax</name>
    <name type="common">Nematode worm</name>
    <dbReference type="NCBI Taxonomy" id="13658"/>
    <lineage>
        <taxon>Eukaryota</taxon>
        <taxon>Metazoa</taxon>
        <taxon>Ecdysozoa</taxon>
        <taxon>Nematoda</taxon>
        <taxon>Enoplea</taxon>
        <taxon>Dorylaimia</taxon>
        <taxon>Mermithida</taxon>
        <taxon>Mermithoidea</taxon>
        <taxon>Mermithidae</taxon>
        <taxon>Romanomermis</taxon>
    </lineage>
</organism>
<dbReference type="WBParaSite" id="nRc.2.0.1.t01716-RA">
    <property type="protein sequence ID" value="nRc.2.0.1.t01716-RA"/>
    <property type="gene ID" value="nRc.2.0.1.g01716"/>
</dbReference>
<reference evidence="2" key="1">
    <citation type="submission" date="2022-11" db="UniProtKB">
        <authorList>
            <consortium name="WormBaseParasite"/>
        </authorList>
    </citation>
    <scope>IDENTIFICATION</scope>
</reference>
<name>A0A915HK51_ROMCU</name>
<evidence type="ECO:0000313" key="2">
    <source>
        <dbReference type="WBParaSite" id="nRc.2.0.1.t01716-RA"/>
    </source>
</evidence>
<evidence type="ECO:0000313" key="1">
    <source>
        <dbReference type="Proteomes" id="UP000887565"/>
    </source>
</evidence>
<sequence length="80" mass="8955">MAQMNNAHLVMARTKSRVIANGTPHSRASDAVTLPTLVKRFFHIRPSVKTSSISSRRVGIFRIQSYKSSKNPSVELEDDE</sequence>
<dbReference type="AlphaFoldDB" id="A0A915HK51"/>
<protein>
    <submittedName>
        <fullName evidence="2">Uncharacterized protein</fullName>
    </submittedName>
</protein>